<evidence type="ECO:0000313" key="2">
    <source>
        <dbReference type="Proteomes" id="UP000020681"/>
    </source>
</evidence>
<evidence type="ECO:0000313" key="1">
    <source>
        <dbReference type="EMBL" id="EUA86132.1"/>
    </source>
</evidence>
<dbReference type="EMBL" id="JAOL01000182">
    <property type="protein sequence ID" value="EUA86132.1"/>
    <property type="molecule type" value="Genomic_DNA"/>
</dbReference>
<gene>
    <name evidence="1" type="ORF">I551_7439</name>
</gene>
<dbReference type="Proteomes" id="UP000020681">
    <property type="component" value="Unassembled WGS sequence"/>
</dbReference>
<comment type="caution">
    <text evidence="1">The sequence shown here is derived from an EMBL/GenBank/DDBJ whole genome shotgun (WGS) entry which is preliminary data.</text>
</comment>
<organism evidence="1 2">
    <name type="scientific">Mycobacterium ulcerans str. Harvey</name>
    <dbReference type="NCBI Taxonomy" id="1299332"/>
    <lineage>
        <taxon>Bacteria</taxon>
        <taxon>Bacillati</taxon>
        <taxon>Actinomycetota</taxon>
        <taxon>Actinomycetes</taxon>
        <taxon>Mycobacteriales</taxon>
        <taxon>Mycobacteriaceae</taxon>
        <taxon>Mycobacterium</taxon>
        <taxon>Mycobacterium ulcerans group</taxon>
    </lineage>
</organism>
<sequence>MSWKDAAAPLWTFPRVAWERELLPGAQVVLAPPLNSAVR</sequence>
<reference evidence="1 2" key="1">
    <citation type="submission" date="2014-01" db="EMBL/GenBank/DDBJ databases">
        <authorList>
            <person name="Dobos K."/>
            <person name="Lenaerts A."/>
            <person name="Ordway D."/>
            <person name="DeGroote M.A."/>
            <person name="Parker T."/>
            <person name="Sizemore C."/>
            <person name="Tallon L.J."/>
            <person name="Sadzewicz L.K."/>
            <person name="Sengamalay N."/>
            <person name="Fraser C.M."/>
            <person name="Hine E."/>
            <person name="Shefchek K.A."/>
            <person name="Das S.P."/>
            <person name="Tettelin H."/>
        </authorList>
    </citation>
    <scope>NUCLEOTIDE SEQUENCE [LARGE SCALE GENOMIC DNA]</scope>
    <source>
        <strain evidence="1 2">Harvey</strain>
    </source>
</reference>
<name>A0ABN0QNA7_MYCUL</name>
<proteinExistence type="predicted"/>
<accession>A0ABN0QNA7</accession>
<protein>
    <submittedName>
        <fullName evidence="1">Uncharacterized protein</fullName>
    </submittedName>
</protein>
<keyword evidence="2" id="KW-1185">Reference proteome</keyword>